<protein>
    <recommendedName>
        <fullName evidence="2">FAS1 domain-containing protein</fullName>
    </recommendedName>
</protein>
<sequence>MKTIKKLIAPAVLISCLAFAACDKLPLQKNEKYVQSFYDSNINMNVMDFMKSRPDLFSGMLEAIEYVDKDPNYKDIKPLYTATGNTYLLLTNSATNDVESANSYFSRNQFVDKDPTSPTYNLPVKGSDWSQYSVEKIAIWLRYHVLKGTYDYKHLNSIGKWVDTYGLTPTNDSAKVWIFMQASREGALYVNNYVGGTGTGSPRTPDLHATNGVVHVWDRYFTAPTRRDIINNK</sequence>
<evidence type="ECO:0000313" key="3">
    <source>
        <dbReference type="EMBL" id="TCC97913.1"/>
    </source>
</evidence>
<organism evidence="4 6">
    <name type="scientific">Pedobacter hiemivivus</name>
    <dbReference type="NCBI Taxonomy" id="2530454"/>
    <lineage>
        <taxon>Bacteria</taxon>
        <taxon>Pseudomonadati</taxon>
        <taxon>Bacteroidota</taxon>
        <taxon>Sphingobacteriia</taxon>
        <taxon>Sphingobacteriales</taxon>
        <taxon>Sphingobacteriaceae</taxon>
        <taxon>Pedobacter</taxon>
    </lineage>
</organism>
<dbReference type="OrthoDB" id="1032410at2"/>
<dbReference type="InterPro" id="IPR036378">
    <property type="entry name" value="FAS1_dom_sf"/>
</dbReference>
<accession>A0A4R0NF46</accession>
<dbReference type="EMBL" id="SWDX01000005">
    <property type="protein sequence ID" value="TKC60086.1"/>
    <property type="molecule type" value="Genomic_DNA"/>
</dbReference>
<keyword evidence="5" id="KW-1185">Reference proteome</keyword>
<feature type="chain" id="PRO_5040598555" description="FAS1 domain-containing protein" evidence="1">
    <location>
        <begin position="21"/>
        <end position="233"/>
    </location>
</feature>
<evidence type="ECO:0000313" key="6">
    <source>
        <dbReference type="Proteomes" id="UP000309594"/>
    </source>
</evidence>
<proteinExistence type="predicted"/>
<dbReference type="Pfam" id="PF02469">
    <property type="entry name" value="Fasciclin"/>
    <property type="match status" value="1"/>
</dbReference>
<keyword evidence="1" id="KW-0732">Signal</keyword>
<evidence type="ECO:0000259" key="2">
    <source>
        <dbReference type="Pfam" id="PF02469"/>
    </source>
</evidence>
<dbReference type="Proteomes" id="UP000309594">
    <property type="component" value="Unassembled WGS sequence"/>
</dbReference>
<gene>
    <name evidence="3" type="ORF">EZ444_08360</name>
    <name evidence="4" type="ORF">FBD94_14305</name>
</gene>
<name>A0A4V6WPK2_9SPHI</name>
<accession>A0A4V6WPK2</accession>
<evidence type="ECO:0000313" key="5">
    <source>
        <dbReference type="Proteomes" id="UP000291117"/>
    </source>
</evidence>
<feature type="signal peptide" evidence="1">
    <location>
        <begin position="1"/>
        <end position="20"/>
    </location>
</feature>
<dbReference type="InterPro" id="IPR000782">
    <property type="entry name" value="FAS1_domain"/>
</dbReference>
<dbReference type="EMBL" id="SJSM01000003">
    <property type="protein sequence ID" value="TCC97913.1"/>
    <property type="molecule type" value="Genomic_DNA"/>
</dbReference>
<dbReference type="AlphaFoldDB" id="A0A4V6WPK2"/>
<dbReference type="PROSITE" id="PS51257">
    <property type="entry name" value="PROKAR_LIPOPROTEIN"/>
    <property type="match status" value="1"/>
</dbReference>
<reference evidence="3 5" key="1">
    <citation type="submission" date="2019-02" db="EMBL/GenBank/DDBJ databases">
        <title>Pedobacter sp. RP-3-8 sp. nov., isolated from Arctic soil.</title>
        <authorList>
            <person name="Dahal R.H."/>
        </authorList>
    </citation>
    <scope>NUCLEOTIDE SEQUENCE [LARGE SCALE GENOMIC DNA]</scope>
    <source>
        <strain evidence="3 5">RP-3-8</strain>
    </source>
</reference>
<evidence type="ECO:0000256" key="1">
    <source>
        <dbReference type="SAM" id="SignalP"/>
    </source>
</evidence>
<dbReference type="SUPFAM" id="SSF82153">
    <property type="entry name" value="FAS1 domain"/>
    <property type="match status" value="1"/>
</dbReference>
<reference evidence="4 6" key="2">
    <citation type="submission" date="2019-04" db="EMBL/GenBank/DDBJ databases">
        <title>Pedobacter sp. RP-1-16 sp. nov., isolated from Arctic soil.</title>
        <authorList>
            <person name="Dahal R.H."/>
            <person name="Kim D.-U."/>
        </authorList>
    </citation>
    <scope>NUCLEOTIDE SEQUENCE [LARGE SCALE GENOMIC DNA]</scope>
    <source>
        <strain evidence="4 6">RP-1-16</strain>
    </source>
</reference>
<comment type="caution">
    <text evidence="4">The sequence shown here is derived from an EMBL/GenBank/DDBJ whole genome shotgun (WGS) entry which is preliminary data.</text>
</comment>
<feature type="domain" description="FAS1" evidence="2">
    <location>
        <begin position="135"/>
        <end position="219"/>
    </location>
</feature>
<dbReference type="Proteomes" id="UP000291117">
    <property type="component" value="Unassembled WGS sequence"/>
</dbReference>
<dbReference type="Gene3D" id="2.30.180.10">
    <property type="entry name" value="FAS1 domain"/>
    <property type="match status" value="1"/>
</dbReference>
<evidence type="ECO:0000313" key="4">
    <source>
        <dbReference type="EMBL" id="TKC60086.1"/>
    </source>
</evidence>